<dbReference type="CDD" id="cd00214">
    <property type="entry name" value="Calpain_III"/>
    <property type="match status" value="1"/>
</dbReference>
<keyword evidence="3" id="KW-0479">Metal-binding</keyword>
<dbReference type="Pfam" id="PF01067">
    <property type="entry name" value="Calpain_III"/>
    <property type="match status" value="1"/>
</dbReference>
<feature type="domain" description="Calpain catalytic" evidence="10">
    <location>
        <begin position="112"/>
        <end position="399"/>
    </location>
</feature>
<dbReference type="InterPro" id="IPR036213">
    <property type="entry name" value="Calpain_III_sf"/>
</dbReference>
<dbReference type="PROSITE" id="PS50222">
    <property type="entry name" value="EF_HAND_2"/>
    <property type="match status" value="1"/>
</dbReference>
<dbReference type="InterPro" id="IPR011992">
    <property type="entry name" value="EF-hand-dom_pair"/>
</dbReference>
<dbReference type="GO" id="GO:0004198">
    <property type="term" value="F:calcium-dependent cysteine-type endopeptidase activity"/>
    <property type="evidence" value="ECO:0007669"/>
    <property type="project" value="InterPro"/>
</dbReference>
<dbReference type="InterPro" id="IPR001300">
    <property type="entry name" value="Peptidase_C2_calpain_cat"/>
</dbReference>
<evidence type="ECO:0000256" key="6">
    <source>
        <dbReference type="ARBA" id="ARBA00022837"/>
    </source>
</evidence>
<evidence type="ECO:0000256" key="8">
    <source>
        <dbReference type="PROSITE-ProRule" id="PRU00239"/>
    </source>
</evidence>
<dbReference type="InterPro" id="IPR022683">
    <property type="entry name" value="Calpain_III"/>
</dbReference>
<dbReference type="FunFam" id="1.10.238.10:FF:000530">
    <property type="entry name" value="Zgc:85932"/>
    <property type="match status" value="1"/>
</dbReference>
<evidence type="ECO:0000256" key="5">
    <source>
        <dbReference type="ARBA" id="ARBA00022807"/>
    </source>
</evidence>
<evidence type="ECO:0000256" key="7">
    <source>
        <dbReference type="PIRSR" id="PIRSR622684-1"/>
    </source>
</evidence>
<comment type="similarity">
    <text evidence="1">Belongs to the peptidase C2 family.</text>
</comment>
<keyword evidence="2 8" id="KW-0645">Protease</keyword>
<feature type="active site" evidence="7 8">
    <location>
        <position position="339"/>
    </location>
</feature>
<dbReference type="SMART" id="SM00720">
    <property type="entry name" value="calpain_III"/>
    <property type="match status" value="1"/>
</dbReference>
<dbReference type="PANTHER" id="PTHR10183">
    <property type="entry name" value="CALPAIN"/>
    <property type="match status" value="1"/>
</dbReference>
<evidence type="ECO:0000256" key="3">
    <source>
        <dbReference type="ARBA" id="ARBA00022723"/>
    </source>
</evidence>
<dbReference type="Gene3D" id="2.60.120.380">
    <property type="match status" value="1"/>
</dbReference>
<dbReference type="Proteomes" id="UP000265180">
    <property type="component" value="Chromosome 13"/>
</dbReference>
<dbReference type="FunFam" id="3.90.70.10:FF:000001">
    <property type="entry name" value="Calpain-1 catalytic subunit"/>
    <property type="match status" value="1"/>
</dbReference>
<reference evidence="12 13" key="2">
    <citation type="submission" date="2017-04" db="EMBL/GenBank/DDBJ databases">
        <title>CpG methylation of centromeres and impact of large insertions on vertebrate speciation.</title>
        <authorList>
            <person name="Ichikawa K."/>
            <person name="Yoshimura J."/>
            <person name="Morishita S."/>
        </authorList>
    </citation>
    <scope>NUCLEOTIDE SEQUENCE</scope>
    <source>
        <strain evidence="12 13">HNI</strain>
    </source>
</reference>
<dbReference type="PRINTS" id="PR00704">
    <property type="entry name" value="CALPAIN"/>
</dbReference>
<dbReference type="CDD" id="cd00044">
    <property type="entry name" value="CysPc"/>
    <property type="match status" value="1"/>
</dbReference>
<protein>
    <submittedName>
        <fullName evidence="12">Zgc:85932</fullName>
    </submittedName>
</protein>
<feature type="domain" description="EF-hand" evidence="11">
    <location>
        <begin position="654"/>
        <end position="689"/>
    </location>
</feature>
<dbReference type="SMART" id="SM00230">
    <property type="entry name" value="CysPc"/>
    <property type="match status" value="1"/>
</dbReference>
<dbReference type="InterPro" id="IPR018247">
    <property type="entry name" value="EF_Hand_1_Ca_BS"/>
</dbReference>
<dbReference type="FunFam" id="2.60.120.380:FF:000011">
    <property type="entry name" value="Calpain 12"/>
    <property type="match status" value="1"/>
</dbReference>
<feature type="region of interest" description="Disordered" evidence="9">
    <location>
        <begin position="45"/>
        <end position="76"/>
    </location>
</feature>
<dbReference type="InterPro" id="IPR022682">
    <property type="entry name" value="Calpain_domain_III"/>
</dbReference>
<dbReference type="Ensembl" id="ENSORLT00020028473.1">
    <property type="protein sequence ID" value="ENSORLP00020034062.1"/>
    <property type="gene ID" value="ENSORLG00020020366.1"/>
</dbReference>
<feature type="compositionally biased region" description="Acidic residues" evidence="9">
    <location>
        <begin position="65"/>
        <end position="76"/>
    </location>
</feature>
<dbReference type="Gene3D" id="1.10.238.10">
    <property type="entry name" value="EF-hand"/>
    <property type="match status" value="1"/>
</dbReference>
<dbReference type="PROSITE" id="PS00018">
    <property type="entry name" value="EF_HAND_1"/>
    <property type="match status" value="1"/>
</dbReference>
<evidence type="ECO:0000259" key="11">
    <source>
        <dbReference type="PROSITE" id="PS50222"/>
    </source>
</evidence>
<dbReference type="InterPro" id="IPR033883">
    <property type="entry name" value="C2_III"/>
</dbReference>
<dbReference type="SUPFAM" id="SSF49758">
    <property type="entry name" value="Calpain large subunit, middle domain (domain III)"/>
    <property type="match status" value="1"/>
</dbReference>
<reference key="1">
    <citation type="journal article" date="2007" name="Nature">
        <title>The medaka draft genome and insights into vertebrate genome evolution.</title>
        <authorList>
            <person name="Kasahara M."/>
            <person name="Naruse K."/>
            <person name="Sasaki S."/>
            <person name="Nakatani Y."/>
            <person name="Qu W."/>
            <person name="Ahsan B."/>
            <person name="Yamada T."/>
            <person name="Nagayasu Y."/>
            <person name="Doi K."/>
            <person name="Kasai Y."/>
            <person name="Jindo T."/>
            <person name="Kobayashi D."/>
            <person name="Shimada A."/>
            <person name="Toyoda A."/>
            <person name="Kuroki Y."/>
            <person name="Fujiyama A."/>
            <person name="Sasaki T."/>
            <person name="Shimizu A."/>
            <person name="Asakawa S."/>
            <person name="Shimizu N."/>
            <person name="Hashimoto S."/>
            <person name="Yang J."/>
            <person name="Lee Y."/>
            <person name="Matsushima K."/>
            <person name="Sugano S."/>
            <person name="Sakaizumi M."/>
            <person name="Narita T."/>
            <person name="Ohishi K."/>
            <person name="Haga S."/>
            <person name="Ohta F."/>
            <person name="Nomoto H."/>
            <person name="Nogata K."/>
            <person name="Morishita T."/>
            <person name="Endo T."/>
            <person name="Shin-I T."/>
            <person name="Takeda H."/>
            <person name="Morishita S."/>
            <person name="Kohara Y."/>
        </authorList>
    </citation>
    <scope>NUCLEOTIDE SEQUENCE [LARGE SCALE GENOMIC DNA]</scope>
    <source>
        <strain>Hd-rR</strain>
    </source>
</reference>
<dbReference type="Pfam" id="PF00648">
    <property type="entry name" value="Peptidase_C2"/>
    <property type="match status" value="1"/>
</dbReference>
<evidence type="ECO:0000313" key="12">
    <source>
        <dbReference type="Ensembl" id="ENSORLP00020034062.1"/>
    </source>
</evidence>
<dbReference type="GO" id="GO:0006508">
    <property type="term" value="P:proteolysis"/>
    <property type="evidence" value="ECO:0007669"/>
    <property type="project" value="UniProtKB-KW"/>
</dbReference>
<evidence type="ECO:0000256" key="9">
    <source>
        <dbReference type="SAM" id="MobiDB-lite"/>
    </source>
</evidence>
<dbReference type="SUPFAM" id="SSF54001">
    <property type="entry name" value="Cysteine proteinases"/>
    <property type="match status" value="1"/>
</dbReference>
<dbReference type="InterPro" id="IPR002048">
    <property type="entry name" value="EF_hand_dom"/>
</dbReference>
<keyword evidence="4 8" id="KW-0378">Hydrolase</keyword>
<dbReference type="InterPro" id="IPR038765">
    <property type="entry name" value="Papain-like_cys_pep_sf"/>
</dbReference>
<feature type="active site" evidence="7 8">
    <location>
        <position position="161"/>
    </location>
</feature>
<dbReference type="InterPro" id="IPR022684">
    <property type="entry name" value="Calpain_cysteine_protease"/>
</dbReference>
<reference evidence="12" key="4">
    <citation type="submission" date="2025-09" db="UniProtKB">
        <authorList>
            <consortium name="Ensembl"/>
        </authorList>
    </citation>
    <scope>IDENTIFICATION</scope>
    <source>
        <strain evidence="12">HNI</strain>
    </source>
</reference>
<evidence type="ECO:0000256" key="2">
    <source>
        <dbReference type="ARBA" id="ARBA00022670"/>
    </source>
</evidence>
<evidence type="ECO:0000313" key="13">
    <source>
        <dbReference type="Proteomes" id="UP000265180"/>
    </source>
</evidence>
<evidence type="ECO:0000259" key="10">
    <source>
        <dbReference type="PROSITE" id="PS50203"/>
    </source>
</evidence>
<dbReference type="SUPFAM" id="SSF47473">
    <property type="entry name" value="EF-hand"/>
    <property type="match status" value="1"/>
</dbReference>
<dbReference type="PANTHER" id="PTHR10183:SF434">
    <property type="entry name" value="CALPAIN-3"/>
    <property type="match status" value="1"/>
</dbReference>
<dbReference type="Gene3D" id="3.90.70.10">
    <property type="entry name" value="Cysteine proteinases"/>
    <property type="match status" value="1"/>
</dbReference>
<dbReference type="AlphaFoldDB" id="A0A3P9MM95"/>
<keyword evidence="6" id="KW-0106">Calcium</keyword>
<feature type="active site" evidence="7 8">
    <location>
        <position position="315"/>
    </location>
</feature>
<name>A0A3P9MM95_ORYLA</name>
<evidence type="ECO:0000256" key="4">
    <source>
        <dbReference type="ARBA" id="ARBA00022801"/>
    </source>
</evidence>
<accession>A0A3P9MM95</accession>
<reference evidence="12" key="3">
    <citation type="submission" date="2025-08" db="UniProtKB">
        <authorList>
            <consortium name="Ensembl"/>
        </authorList>
    </citation>
    <scope>IDENTIFICATION</scope>
    <source>
        <strain evidence="12">HNI</strain>
    </source>
</reference>
<evidence type="ECO:0000256" key="1">
    <source>
        <dbReference type="ARBA" id="ARBA00007623"/>
    </source>
</evidence>
<keyword evidence="5 8" id="KW-0788">Thiol protease</keyword>
<proteinExistence type="inferred from homology"/>
<sequence length="753" mass="84785">MLLLCVGGDFSSLTCGGRGSSALPVCLCVGGRGLSPFIKRSLREGGQVDMRRSRTSSSGSSIPPLDEDVTPMEEEDGNELLGSQSRRWLADLLSGDLAAPAADGVTLGRDGLFVDYQFPVGELEMQAGLKWKRPKELCSSPQFIIDGASRLDIVQGKLSDCWLLAAIASLAMHRSLLKKVVPLHQSFEEDYNGSFVFRFWQYGQWEEVRIDDLLPTENDKLVYLSSPERREFWSSLLEKAYAKLKGGYRALDMGFPHEAMVDMTGGVTEVFSIASLPRNLLEFLDYLLSKGALINCANSHGVTETINDLGILFRHAYALTAVEKVKTTNGPVDLVRILNPWGRTEWKGPWSDLGSPEWQTVSLEEQRRLDRVSREDGEFWMSISDFRQNFEVMEVCHLTECLGEPGSSVLPWSCVMHHGNWVPRITAGGGPHHSLFWQNPQFLLVLSEVDSKPRHAQKTCSFVLALMQKHQRRRGISLSIGMHVYPTRAQTPYLTPDELRMLQPVLLIQHSSRREVVLRGSLPPGRYIIVPSTLEPNQEGAFLLRVLTERGNAATLARNPAPDVSLSLTEPSVPHQSALPSVQAVGQLFKKHSNKRGFCKPLHLLNLLTEAIQGGVLAGSEKYLSLEHCKSLVVLMDRQGIAQLNWLEFQCLWDKIRRWTDIFLMFDKNKTKHLEYQEVKPALMEAGIKVDDLVMQLVGLRYTEPDMTVSFPGFLYLMMKMESMIHKFQSYDLMGMGTVNISFRQWLHITMYN</sequence>
<organism evidence="12 13">
    <name type="scientific">Oryzias latipes</name>
    <name type="common">Japanese rice fish</name>
    <name type="synonym">Japanese killifish</name>
    <dbReference type="NCBI Taxonomy" id="8090"/>
    <lineage>
        <taxon>Eukaryota</taxon>
        <taxon>Metazoa</taxon>
        <taxon>Chordata</taxon>
        <taxon>Craniata</taxon>
        <taxon>Vertebrata</taxon>
        <taxon>Euteleostomi</taxon>
        <taxon>Actinopterygii</taxon>
        <taxon>Neopterygii</taxon>
        <taxon>Teleostei</taxon>
        <taxon>Neoteleostei</taxon>
        <taxon>Acanthomorphata</taxon>
        <taxon>Ovalentaria</taxon>
        <taxon>Atherinomorphae</taxon>
        <taxon>Beloniformes</taxon>
        <taxon>Adrianichthyidae</taxon>
        <taxon>Oryziinae</taxon>
        <taxon>Oryzias</taxon>
    </lineage>
</organism>
<dbReference type="PROSITE" id="PS50203">
    <property type="entry name" value="CALPAIN_CAT"/>
    <property type="match status" value="1"/>
</dbReference>
<dbReference type="GO" id="GO:0005509">
    <property type="term" value="F:calcium ion binding"/>
    <property type="evidence" value="ECO:0007669"/>
    <property type="project" value="InterPro"/>
</dbReference>